<comment type="caution">
    <text evidence="9">Lacks conserved residue(s) required for the propagation of feature annotation.</text>
</comment>
<feature type="binding site" evidence="9">
    <location>
        <position position="278"/>
    </location>
    <ligand>
        <name>Mg(2+)</name>
        <dbReference type="ChEBI" id="CHEBI:18420"/>
    </ligand>
</feature>
<feature type="domain" description="Thiamine phosphate synthase/TenI" evidence="12">
    <location>
        <begin position="229"/>
        <end position="405"/>
    </location>
</feature>
<dbReference type="InterPro" id="IPR013785">
    <property type="entry name" value="Aldolase_TIM"/>
</dbReference>
<feature type="binding site" evidence="9">
    <location>
        <position position="277"/>
    </location>
    <ligand>
        <name>4-amino-2-methyl-5-(diphosphooxymethyl)pyrimidine</name>
        <dbReference type="ChEBI" id="CHEBI:57841"/>
    </ligand>
</feature>
<evidence type="ECO:0000256" key="3">
    <source>
        <dbReference type="ARBA" id="ARBA00022723"/>
    </source>
</evidence>
<dbReference type="FunFam" id="3.20.20.70:FF:000064">
    <property type="entry name" value="Thiamine-phosphate synthase"/>
    <property type="match status" value="1"/>
</dbReference>
<dbReference type="UniPathway" id="UPA00060">
    <property type="reaction ID" value="UER00141"/>
</dbReference>
<dbReference type="AlphaFoldDB" id="A0A1Y6IWJ5"/>
<dbReference type="GO" id="GO:0005737">
    <property type="term" value="C:cytoplasm"/>
    <property type="evidence" value="ECO:0007669"/>
    <property type="project" value="TreeGrafter"/>
</dbReference>
<feature type="binding site" evidence="9">
    <location>
        <position position="316"/>
    </location>
    <ligand>
        <name>4-amino-2-methyl-5-(diphosphooxymethyl)pyrimidine</name>
        <dbReference type="ChEBI" id="CHEBI:57841"/>
    </ligand>
</feature>
<dbReference type="InterPro" id="IPR022998">
    <property type="entry name" value="ThiamineP_synth_TenI"/>
</dbReference>
<evidence type="ECO:0000256" key="11">
    <source>
        <dbReference type="RuleBase" id="RU004253"/>
    </source>
</evidence>
<comment type="pathway">
    <text evidence="1 9 11">Cofactor biosynthesis; thiamine diphosphate biosynthesis; thiamine phosphate from 4-amino-2-methyl-5-diphosphomethylpyrimidine and 4-methyl-5-(2-phosphoethyl)-thiazole: step 1/1.</text>
</comment>
<evidence type="ECO:0000256" key="2">
    <source>
        <dbReference type="ARBA" id="ARBA00022679"/>
    </source>
</evidence>
<sequence>MIALSISESWLTPDVIKAVSNEIHHVLRVAQIEGLAAPEMAIQFIEGQIIEGKRAVSICSEDKTVTLVTMESSRGCSISEHQNFQSHYHIHYCEQITGKEDFSQTERCDDVENIFIAYAPQPNRSISELWEVSDEIRTLSSAASISEQFPHQFIQRHLAWLSVLLILDFPCEDALIIARSLCNVSRETWPRNFHDFPEISSSTTDVIHQSYKFGAVDEADLSLYPVVDDVKWVDELLRLGVKTIQLRIKNPLQPDLEQQIKQAILLGKEHRAQVFINDYWKLAIQYQAFGVHLGQEDLCTANIQALSDAGIRLGISTHGYWEILKAQQLCPSYIALGHIFPTTTKQMPSKPQGLVRLKLYQQLVDSIANDRNRSIPTVAIGGINLHNAATVLEQGVSSLAVVRAITQAENTALAIDAFQQVIQFRRKHDAITQ</sequence>
<protein>
    <recommendedName>
        <fullName evidence="9">Thiamine-phosphate synthase</fullName>
        <shortName evidence="9">TP synthase</shortName>
        <shortName evidence="9">TPS</shortName>
        <ecNumber evidence="9">2.5.1.3</ecNumber>
    </recommendedName>
    <alternativeName>
        <fullName evidence="9">Thiamine-phosphate pyrophosphorylase</fullName>
        <shortName evidence="9">TMP pyrophosphorylase</shortName>
        <shortName evidence="9">TMP-PPase</shortName>
    </alternativeName>
</protein>
<reference evidence="13 14" key="1">
    <citation type="submission" date="2017-05" db="EMBL/GenBank/DDBJ databases">
        <authorList>
            <person name="Song R."/>
            <person name="Chenine A.L."/>
            <person name="Ruprecht R.M."/>
        </authorList>
    </citation>
    <scope>NUCLEOTIDE SEQUENCE [LARGE SCALE GENOMIC DNA]</scope>
    <source>
        <strain evidence="13 14">CECT 7927</strain>
    </source>
</reference>
<dbReference type="PANTHER" id="PTHR20857">
    <property type="entry name" value="THIAMINE-PHOSPHATE PYROPHOSPHORYLASE"/>
    <property type="match status" value="1"/>
</dbReference>
<dbReference type="HAMAP" id="MF_00097">
    <property type="entry name" value="TMP_synthase"/>
    <property type="match status" value="1"/>
</dbReference>
<evidence type="ECO:0000256" key="8">
    <source>
        <dbReference type="ARBA" id="ARBA00047883"/>
    </source>
</evidence>
<dbReference type="EMBL" id="FXXI01000007">
    <property type="protein sequence ID" value="SMS02027.1"/>
    <property type="molecule type" value="Genomic_DNA"/>
</dbReference>
<proteinExistence type="inferred from homology"/>
<accession>A0A1Y6IWJ5</accession>
<keyword evidence="4 9" id="KW-0460">Magnesium</keyword>
<dbReference type="GO" id="GO:0004789">
    <property type="term" value="F:thiamine-phosphate diphosphorylase activity"/>
    <property type="evidence" value="ECO:0007669"/>
    <property type="project" value="UniProtKB-UniRule"/>
</dbReference>
<evidence type="ECO:0000313" key="14">
    <source>
        <dbReference type="Proteomes" id="UP000196125"/>
    </source>
</evidence>
<comment type="catalytic activity">
    <reaction evidence="7 9 10">
        <text>2-(2-carboxy-4-methylthiazol-5-yl)ethyl phosphate + 4-amino-2-methyl-5-(diphosphooxymethyl)pyrimidine + 2 H(+) = thiamine phosphate + CO2 + diphosphate</text>
        <dbReference type="Rhea" id="RHEA:47848"/>
        <dbReference type="ChEBI" id="CHEBI:15378"/>
        <dbReference type="ChEBI" id="CHEBI:16526"/>
        <dbReference type="ChEBI" id="CHEBI:33019"/>
        <dbReference type="ChEBI" id="CHEBI:37575"/>
        <dbReference type="ChEBI" id="CHEBI:57841"/>
        <dbReference type="ChEBI" id="CHEBI:62890"/>
        <dbReference type="EC" id="2.5.1.3"/>
    </reaction>
</comment>
<comment type="cofactor">
    <cofactor evidence="9">
        <name>Mg(2+)</name>
        <dbReference type="ChEBI" id="CHEBI:18420"/>
    </cofactor>
    <text evidence="9">Binds 1 Mg(2+) ion per subunit.</text>
</comment>
<evidence type="ECO:0000256" key="5">
    <source>
        <dbReference type="ARBA" id="ARBA00022977"/>
    </source>
</evidence>
<evidence type="ECO:0000256" key="4">
    <source>
        <dbReference type="ARBA" id="ARBA00022842"/>
    </source>
</evidence>
<dbReference type="PANTHER" id="PTHR20857:SF15">
    <property type="entry name" value="THIAMINE-PHOSPHATE SYNTHASE"/>
    <property type="match status" value="1"/>
</dbReference>
<comment type="catalytic activity">
    <reaction evidence="8 9 10">
        <text>2-[(2R,5Z)-2-carboxy-4-methylthiazol-5(2H)-ylidene]ethyl phosphate + 4-amino-2-methyl-5-(diphosphooxymethyl)pyrimidine + 2 H(+) = thiamine phosphate + CO2 + diphosphate</text>
        <dbReference type="Rhea" id="RHEA:47844"/>
        <dbReference type="ChEBI" id="CHEBI:15378"/>
        <dbReference type="ChEBI" id="CHEBI:16526"/>
        <dbReference type="ChEBI" id="CHEBI:33019"/>
        <dbReference type="ChEBI" id="CHEBI:37575"/>
        <dbReference type="ChEBI" id="CHEBI:57841"/>
        <dbReference type="ChEBI" id="CHEBI:62899"/>
        <dbReference type="EC" id="2.5.1.3"/>
    </reaction>
</comment>
<dbReference type="SUPFAM" id="SSF51391">
    <property type="entry name" value="Thiamin phosphate synthase"/>
    <property type="match status" value="1"/>
</dbReference>
<gene>
    <name evidence="9 13" type="primary">thiE</name>
    <name evidence="13" type="ORF">VIM7927_03338</name>
</gene>
<evidence type="ECO:0000256" key="10">
    <source>
        <dbReference type="RuleBase" id="RU003826"/>
    </source>
</evidence>
<dbReference type="Proteomes" id="UP000196125">
    <property type="component" value="Unassembled WGS sequence"/>
</dbReference>
<organism evidence="13 14">
    <name type="scientific">Vibrio mangrovi</name>
    <dbReference type="NCBI Taxonomy" id="474394"/>
    <lineage>
        <taxon>Bacteria</taxon>
        <taxon>Pseudomonadati</taxon>
        <taxon>Pseudomonadota</taxon>
        <taxon>Gammaproteobacteria</taxon>
        <taxon>Vibrionales</taxon>
        <taxon>Vibrionaceae</taxon>
        <taxon>Vibrio</taxon>
    </lineage>
</organism>
<keyword evidence="2 9" id="KW-0808">Transferase</keyword>
<feature type="binding site" evidence="9">
    <location>
        <position position="345"/>
    </location>
    <ligand>
        <name>4-amino-2-methyl-5-(diphosphooxymethyl)pyrimidine</name>
        <dbReference type="ChEBI" id="CHEBI:57841"/>
    </ligand>
</feature>
<dbReference type="NCBIfam" id="TIGR00693">
    <property type="entry name" value="thiE"/>
    <property type="match status" value="1"/>
</dbReference>
<keyword evidence="3 9" id="KW-0479">Metal-binding</keyword>
<evidence type="ECO:0000259" key="12">
    <source>
        <dbReference type="Pfam" id="PF02581"/>
    </source>
</evidence>
<dbReference type="Gene3D" id="3.20.20.70">
    <property type="entry name" value="Aldolase class I"/>
    <property type="match status" value="1"/>
</dbReference>
<dbReference type="CDD" id="cd00564">
    <property type="entry name" value="TMP_TenI"/>
    <property type="match status" value="1"/>
</dbReference>
<evidence type="ECO:0000256" key="6">
    <source>
        <dbReference type="ARBA" id="ARBA00047334"/>
    </source>
</evidence>
<keyword evidence="5 9" id="KW-0784">Thiamine biosynthesis</keyword>
<comment type="function">
    <text evidence="9">Condenses 4-methyl-5-(beta-hydroxyethyl)thiazole monophosphate (THZ-P) and 2-methyl-4-amino-5-hydroxymethyl pyrimidine pyrophosphate (HMP-PP) to form thiamine monophosphate (TMP).</text>
</comment>
<dbReference type="GO" id="GO:0009229">
    <property type="term" value="P:thiamine diphosphate biosynthetic process"/>
    <property type="evidence" value="ECO:0007669"/>
    <property type="project" value="UniProtKB-UniRule"/>
</dbReference>
<dbReference type="InterPro" id="IPR034291">
    <property type="entry name" value="TMP_synthase"/>
</dbReference>
<evidence type="ECO:0000313" key="13">
    <source>
        <dbReference type="EMBL" id="SMS02027.1"/>
    </source>
</evidence>
<dbReference type="EC" id="2.5.1.3" evidence="9"/>
<feature type="binding site" evidence="9">
    <location>
        <position position="382"/>
    </location>
    <ligand>
        <name>2-[(2R,5Z)-2-carboxy-4-methylthiazol-5(2H)-ylidene]ethyl phosphate</name>
        <dbReference type="ChEBI" id="CHEBI:62899"/>
    </ligand>
</feature>
<comment type="catalytic activity">
    <reaction evidence="6 9 10">
        <text>4-methyl-5-(2-phosphooxyethyl)-thiazole + 4-amino-2-methyl-5-(diphosphooxymethyl)pyrimidine + H(+) = thiamine phosphate + diphosphate</text>
        <dbReference type="Rhea" id="RHEA:22328"/>
        <dbReference type="ChEBI" id="CHEBI:15378"/>
        <dbReference type="ChEBI" id="CHEBI:33019"/>
        <dbReference type="ChEBI" id="CHEBI:37575"/>
        <dbReference type="ChEBI" id="CHEBI:57841"/>
        <dbReference type="ChEBI" id="CHEBI:58296"/>
        <dbReference type="EC" id="2.5.1.3"/>
    </reaction>
</comment>
<evidence type="ECO:0000256" key="9">
    <source>
        <dbReference type="HAMAP-Rule" id="MF_00097"/>
    </source>
</evidence>
<evidence type="ECO:0000256" key="7">
    <source>
        <dbReference type="ARBA" id="ARBA00047851"/>
    </source>
</evidence>
<dbReference type="Pfam" id="PF02581">
    <property type="entry name" value="TMP-TENI"/>
    <property type="match status" value="1"/>
</dbReference>
<dbReference type="NCBIfam" id="NF002904">
    <property type="entry name" value="PRK03512.1"/>
    <property type="match status" value="1"/>
</dbReference>
<dbReference type="InterPro" id="IPR036206">
    <property type="entry name" value="ThiamineP_synth_sf"/>
</dbReference>
<comment type="similarity">
    <text evidence="9 10">Belongs to the thiamine-phosphate synthase family.</text>
</comment>
<feature type="binding site" evidence="9">
    <location>
        <begin position="245"/>
        <end position="249"/>
    </location>
    <ligand>
        <name>4-amino-2-methyl-5-(diphosphooxymethyl)pyrimidine</name>
        <dbReference type="ChEBI" id="CHEBI:57841"/>
    </ligand>
</feature>
<feature type="binding site" evidence="9">
    <location>
        <position position="297"/>
    </location>
    <ligand>
        <name>Mg(2+)</name>
        <dbReference type="ChEBI" id="CHEBI:18420"/>
    </ligand>
</feature>
<name>A0A1Y6IWJ5_9VIBR</name>
<feature type="binding site" evidence="9">
    <location>
        <begin position="342"/>
        <end position="344"/>
    </location>
    <ligand>
        <name>2-[(2R,5Z)-2-carboxy-4-methylthiazol-5(2H)-ylidene]ethyl phosphate</name>
        <dbReference type="ChEBI" id="CHEBI:62899"/>
    </ligand>
</feature>
<dbReference type="GO" id="GO:0009228">
    <property type="term" value="P:thiamine biosynthetic process"/>
    <property type="evidence" value="ECO:0007669"/>
    <property type="project" value="UniProtKB-KW"/>
</dbReference>
<evidence type="ECO:0000256" key="1">
    <source>
        <dbReference type="ARBA" id="ARBA00005165"/>
    </source>
</evidence>
<dbReference type="GO" id="GO:0000287">
    <property type="term" value="F:magnesium ion binding"/>
    <property type="evidence" value="ECO:0007669"/>
    <property type="project" value="UniProtKB-UniRule"/>
</dbReference>